<dbReference type="Proteomes" id="UP000823561">
    <property type="component" value="Chromosome 13"/>
</dbReference>
<dbReference type="Pfam" id="PF00567">
    <property type="entry name" value="TUDOR"/>
    <property type="match status" value="1"/>
</dbReference>
<reference evidence="5" key="1">
    <citation type="submission" date="2020-10" db="EMBL/GenBank/DDBJ databases">
        <title>Chromosome-scale genome assembly of the Allis shad, Alosa alosa.</title>
        <authorList>
            <person name="Margot Z."/>
            <person name="Christophe K."/>
            <person name="Cabau C."/>
            <person name="Louis A."/>
            <person name="Berthelot C."/>
            <person name="Parey E."/>
            <person name="Roest Crollius H."/>
            <person name="Montfort J."/>
            <person name="Robinson-Rechavi M."/>
            <person name="Bucao C."/>
            <person name="Bouchez O."/>
            <person name="Gislard M."/>
            <person name="Lluch J."/>
            <person name="Milhes M."/>
            <person name="Lampietro C."/>
            <person name="Lopez Roques C."/>
            <person name="Donnadieu C."/>
            <person name="Braasch I."/>
            <person name="Desvignes T."/>
            <person name="Postlethwait J."/>
            <person name="Bobe J."/>
            <person name="Guiguen Y."/>
        </authorList>
    </citation>
    <scope>NUCLEOTIDE SEQUENCE</scope>
    <source>
        <strain evidence="5">M-15738</strain>
        <tissue evidence="5">Blood</tissue>
    </source>
</reference>
<dbReference type="AlphaFoldDB" id="A0AAV6G8T2"/>
<name>A0AAV6G8T2_9TELE</name>
<protein>
    <submittedName>
        <fullName evidence="5">Uncharacterized protein</fullName>
    </submittedName>
</protein>
<dbReference type="FunFam" id="2.30.30.140:FF:000018">
    <property type="entry name" value="Serine/threonine-protein kinase 31"/>
    <property type="match status" value="1"/>
</dbReference>
<dbReference type="Gene3D" id="2.30.30.140">
    <property type="match status" value="1"/>
</dbReference>
<dbReference type="PANTHER" id="PTHR22948">
    <property type="entry name" value="TUDOR DOMAIN CONTAINING PROTEIN"/>
    <property type="match status" value="1"/>
</dbReference>
<gene>
    <name evidence="5" type="ORF">AALO_G00181130</name>
</gene>
<keyword evidence="6" id="KW-1185">Reference proteome</keyword>
<dbReference type="InterPro" id="IPR000719">
    <property type="entry name" value="Prot_kinase_dom"/>
</dbReference>
<evidence type="ECO:0000259" key="4">
    <source>
        <dbReference type="PROSITE" id="PS50304"/>
    </source>
</evidence>
<dbReference type="Gene3D" id="1.10.510.10">
    <property type="entry name" value="Transferase(Phosphotransferase) domain 1"/>
    <property type="match status" value="1"/>
</dbReference>
<dbReference type="InterPro" id="IPR011009">
    <property type="entry name" value="Kinase-like_dom_sf"/>
</dbReference>
<dbReference type="InterPro" id="IPR050621">
    <property type="entry name" value="Tudor_domain_containing"/>
</dbReference>
<evidence type="ECO:0000313" key="5">
    <source>
        <dbReference type="EMBL" id="KAG5271538.1"/>
    </source>
</evidence>
<dbReference type="InterPro" id="IPR001245">
    <property type="entry name" value="Ser-Thr/Tyr_kinase_cat_dom"/>
</dbReference>
<evidence type="ECO:0000313" key="6">
    <source>
        <dbReference type="Proteomes" id="UP000823561"/>
    </source>
</evidence>
<accession>A0AAV6G8T2</accession>
<dbReference type="EMBL" id="JADWDJ010000013">
    <property type="protein sequence ID" value="KAG5271538.1"/>
    <property type="molecule type" value="Genomic_DNA"/>
</dbReference>
<dbReference type="SUPFAM" id="SSF56112">
    <property type="entry name" value="Protein kinase-like (PK-like)"/>
    <property type="match status" value="1"/>
</dbReference>
<feature type="domain" description="Tudor" evidence="4">
    <location>
        <begin position="76"/>
        <end position="135"/>
    </location>
</feature>
<dbReference type="InterPro" id="IPR002999">
    <property type="entry name" value="Tudor"/>
</dbReference>
<feature type="region of interest" description="Disordered" evidence="2">
    <location>
        <begin position="359"/>
        <end position="380"/>
    </location>
</feature>
<organism evidence="5 6">
    <name type="scientific">Alosa alosa</name>
    <name type="common">allis shad</name>
    <dbReference type="NCBI Taxonomy" id="278164"/>
    <lineage>
        <taxon>Eukaryota</taxon>
        <taxon>Metazoa</taxon>
        <taxon>Chordata</taxon>
        <taxon>Craniata</taxon>
        <taxon>Vertebrata</taxon>
        <taxon>Euteleostomi</taxon>
        <taxon>Actinopterygii</taxon>
        <taxon>Neopterygii</taxon>
        <taxon>Teleostei</taxon>
        <taxon>Clupei</taxon>
        <taxon>Clupeiformes</taxon>
        <taxon>Clupeoidei</taxon>
        <taxon>Clupeidae</taxon>
        <taxon>Alosa</taxon>
    </lineage>
</organism>
<dbReference type="SUPFAM" id="SSF63748">
    <property type="entry name" value="Tudor/PWWP/MBT"/>
    <property type="match status" value="1"/>
</dbReference>
<feature type="coiled-coil region" evidence="1">
    <location>
        <begin position="281"/>
        <end position="340"/>
    </location>
</feature>
<dbReference type="SMART" id="SM00220">
    <property type="entry name" value="S_TKc"/>
    <property type="match status" value="1"/>
</dbReference>
<evidence type="ECO:0000259" key="3">
    <source>
        <dbReference type="PROSITE" id="PS50011"/>
    </source>
</evidence>
<evidence type="ECO:0000256" key="2">
    <source>
        <dbReference type="SAM" id="MobiDB-lite"/>
    </source>
</evidence>
<comment type="caution">
    <text evidence="5">The sequence shown here is derived from an EMBL/GenBank/DDBJ whole genome shotgun (WGS) entry which is preliminary data.</text>
</comment>
<dbReference type="PANTHER" id="PTHR22948:SF73">
    <property type="entry name" value="SERINE_THREONINE-PROTEIN KINASE 31"/>
    <property type="match status" value="1"/>
</dbReference>
<dbReference type="GO" id="GO:0005524">
    <property type="term" value="F:ATP binding"/>
    <property type="evidence" value="ECO:0007669"/>
    <property type="project" value="InterPro"/>
</dbReference>
<dbReference type="GO" id="GO:0004672">
    <property type="term" value="F:protein kinase activity"/>
    <property type="evidence" value="ECO:0007669"/>
    <property type="project" value="InterPro"/>
</dbReference>
<dbReference type="PROSITE" id="PS50011">
    <property type="entry name" value="PROTEIN_KINASE_DOM"/>
    <property type="match status" value="1"/>
</dbReference>
<evidence type="ECO:0000256" key="1">
    <source>
        <dbReference type="SAM" id="Coils"/>
    </source>
</evidence>
<keyword evidence="1" id="KW-0175">Coiled coil</keyword>
<dbReference type="SMART" id="SM00333">
    <property type="entry name" value="TUDOR"/>
    <property type="match status" value="1"/>
</dbReference>
<sequence>MGSLRCEMFEFVGSKQESDAMEPLRMETEQMELVGVTHVGDAITFWGQNVDDENAVDAIVRALCGKCDSAPKVQGPTSTQKIYAARYSEDQFWYRCRVQQQQTEDKFQVFYVDYGNSEEVERSVLVELPDELQSAPLAKKYRFWGFHIPSDQDAACQEQGKTFLLNLINGKKLRLRKKSVCFDGTILVQAYQGNLNVGDEVLKMQFARFSVPPGGRDGPLSPPRPPQAQDALWPLVPLERAGQGDADNCLPRLRPTLTEQAPQVYREKSTATSLLPANSLKKQVEMELLEESEQLRDELQRLQKEVQSATEEKKDLQEENSFLQQRVQDLNSQLQQQFQQGIAQTERVQKTAEVQATGVQTEHVQTRETQTERVQTTGVQIQTERVQTAEVQSSEAQTEHMQMPLMEQLSCLANKVESVRRLRASNSSSTVVDTLLEAVDVVVDNRISAPAVMETLEVVWAEFENAQEKLKACSQREELGALMAFRDRLREELSIAVATFLQETNKLPITERTHTLEELLKSMRGVCAVGAVGSVLQQGAFEELRHRRSLSQKQNGGVCHNTDRTLSNLCLYLTKSLDQLLCVSEQVPACVSDVCEGVDMMLLLAESAVAQELEQSSSVQGQSHVDSQLISATQHSLLQLIQTELALLRDIRDKHTLCSQFKQLAAQWLVGPPSLAELLSIKKQIRSLNTQLRWKQMEASVMEEMEASVMEEAEEPDLMEVLKKKEEITGTRKALFKSISAEQREYEKLVALTKNFPELPLLHPDADILTYMRSGGMLLKSLDRDMLDTEPLRELSGRRPLLCSEFLGQRVILKGYCVEADAEEKVLARATLFGQTQKNCPHLLPLLGLFYGKNDPLAYVMVPYLPNSSLRMVQKRSPLTSSEVVMAMRGVALGLGALHSAGITHGALHPGNVFVTNREQGIVGDYDLTKTAEQRAVDGVMKAGNISLLSPERQQGSHTHTTAACDMYAYGGLLLWLNHPDFDGTMNPDSHTPDMSALNLVGAPYQHFLFRLLIGCGRLLVADVLAEQYFLTNQNTALE</sequence>
<feature type="domain" description="Protein kinase" evidence="3">
    <location>
        <begin position="766"/>
        <end position="1039"/>
    </location>
</feature>
<dbReference type="PROSITE" id="PS50304">
    <property type="entry name" value="TUDOR"/>
    <property type="match status" value="1"/>
</dbReference>
<proteinExistence type="predicted"/>
<dbReference type="Pfam" id="PF07714">
    <property type="entry name" value="PK_Tyr_Ser-Thr"/>
    <property type="match status" value="1"/>
</dbReference>